<reference evidence="1" key="2">
    <citation type="submission" date="2023-04" db="EMBL/GenBank/DDBJ databases">
        <authorList>
            <person name="Bruccoleri R.E."/>
            <person name="Oakeley E.J."/>
            <person name="Faust A.-M."/>
            <person name="Dessus-Babus S."/>
            <person name="Altorfer M."/>
            <person name="Burckhardt D."/>
            <person name="Oertli M."/>
            <person name="Naumann U."/>
            <person name="Petersen F."/>
            <person name="Wong J."/>
        </authorList>
    </citation>
    <scope>NUCLEOTIDE SEQUENCE</scope>
    <source>
        <strain evidence="1">GSM-AAB239-AS_SAM_17_03QT</strain>
        <tissue evidence="1">Leaf</tissue>
    </source>
</reference>
<dbReference type="EMBL" id="JANAVB010005596">
    <property type="protein sequence ID" value="KAJ6847289.1"/>
    <property type="molecule type" value="Genomic_DNA"/>
</dbReference>
<sequence length="196" mass="22008">MLDVRSLAAFVAGDKRFEIRDRGGLAEPQTQYESLQARLKALSASNSNQKFSLVVSNLGLDTVLEGAAGRIRRLIMSESGTMHVYYVKVLEKGDTYEIIERSLPKKLVVKKDPSPIEKEEIDKIGKIWLNIVRRDIPSITDHSLIFTGSLRRCEAFFRNVPIQVLSGLCDLFDHEFVCFSNALLIGLCYISLASDQ</sequence>
<keyword evidence="1" id="KW-0378">Hydrolase</keyword>
<dbReference type="Proteomes" id="UP001140949">
    <property type="component" value="Unassembled WGS sequence"/>
</dbReference>
<gene>
    <name evidence="1" type="ORF">M6B38_281615</name>
</gene>
<accession>A0AAX6I210</accession>
<keyword evidence="1" id="KW-0547">Nucleotide-binding</keyword>
<name>A0AAX6I210_IRIPA</name>
<evidence type="ECO:0000313" key="1">
    <source>
        <dbReference type="EMBL" id="KAJ6847289.1"/>
    </source>
</evidence>
<keyword evidence="2" id="KW-1185">Reference proteome</keyword>
<protein>
    <submittedName>
        <fullName evidence="1">DNA helicase INO80-like</fullName>
    </submittedName>
</protein>
<dbReference type="GO" id="GO:0004386">
    <property type="term" value="F:helicase activity"/>
    <property type="evidence" value="ECO:0007669"/>
    <property type="project" value="UniProtKB-KW"/>
</dbReference>
<organism evidence="1 2">
    <name type="scientific">Iris pallida</name>
    <name type="common">Sweet iris</name>
    <dbReference type="NCBI Taxonomy" id="29817"/>
    <lineage>
        <taxon>Eukaryota</taxon>
        <taxon>Viridiplantae</taxon>
        <taxon>Streptophyta</taxon>
        <taxon>Embryophyta</taxon>
        <taxon>Tracheophyta</taxon>
        <taxon>Spermatophyta</taxon>
        <taxon>Magnoliopsida</taxon>
        <taxon>Liliopsida</taxon>
        <taxon>Asparagales</taxon>
        <taxon>Iridaceae</taxon>
        <taxon>Iridoideae</taxon>
        <taxon>Irideae</taxon>
        <taxon>Iris</taxon>
    </lineage>
</organism>
<keyword evidence="1" id="KW-0067">ATP-binding</keyword>
<reference evidence="1" key="1">
    <citation type="journal article" date="2023" name="GigaByte">
        <title>Genome assembly of the bearded iris, Iris pallida Lam.</title>
        <authorList>
            <person name="Bruccoleri R.E."/>
            <person name="Oakeley E.J."/>
            <person name="Faust A.M.E."/>
            <person name="Altorfer M."/>
            <person name="Dessus-Babus S."/>
            <person name="Burckhardt D."/>
            <person name="Oertli M."/>
            <person name="Naumann U."/>
            <person name="Petersen F."/>
            <person name="Wong J."/>
        </authorList>
    </citation>
    <scope>NUCLEOTIDE SEQUENCE</scope>
    <source>
        <strain evidence="1">GSM-AAB239-AS_SAM_17_03QT</strain>
    </source>
</reference>
<proteinExistence type="predicted"/>
<keyword evidence="1" id="KW-0347">Helicase</keyword>
<dbReference type="AlphaFoldDB" id="A0AAX6I210"/>
<evidence type="ECO:0000313" key="2">
    <source>
        <dbReference type="Proteomes" id="UP001140949"/>
    </source>
</evidence>
<comment type="caution">
    <text evidence="1">The sequence shown here is derived from an EMBL/GenBank/DDBJ whole genome shotgun (WGS) entry which is preliminary data.</text>
</comment>